<protein>
    <submittedName>
        <fullName evidence="2">Uncharacterized protein</fullName>
    </submittedName>
</protein>
<keyword evidence="3" id="KW-1185">Reference proteome</keyword>
<dbReference type="EMBL" id="BSEL01000001">
    <property type="protein sequence ID" value="GLJ66184.1"/>
    <property type="molecule type" value="Genomic_DNA"/>
</dbReference>
<accession>A0ABQ5SQW3</accession>
<comment type="caution">
    <text evidence="2">The sequence shown here is derived from an EMBL/GenBank/DDBJ whole genome shotgun (WGS) entry which is preliminary data.</text>
</comment>
<name>A0ABQ5SQW3_9ACTN</name>
<evidence type="ECO:0000256" key="1">
    <source>
        <dbReference type="SAM" id="MobiDB-lite"/>
    </source>
</evidence>
<evidence type="ECO:0000313" key="3">
    <source>
        <dbReference type="Proteomes" id="UP001142292"/>
    </source>
</evidence>
<sequence>MRFGTGTYVGGRISHATGLSGTTDGPVGPAIDRAHKSEAEPALLVLPHGDPQNRLDVSSMRPITAPA</sequence>
<proteinExistence type="predicted"/>
<reference evidence="2" key="1">
    <citation type="journal article" date="2014" name="Int. J. Syst. Evol. Microbiol.">
        <title>Complete genome of a new Firmicutes species belonging to the dominant human colonic microbiota ('Ruminococcus bicirculans') reveals two chromosomes and a selective capacity to utilize plant glucans.</title>
        <authorList>
            <consortium name="NISC Comparative Sequencing Program"/>
            <person name="Wegmann U."/>
            <person name="Louis P."/>
            <person name="Goesmann A."/>
            <person name="Henrissat B."/>
            <person name="Duncan S.H."/>
            <person name="Flint H.J."/>
        </authorList>
    </citation>
    <scope>NUCLEOTIDE SEQUENCE</scope>
    <source>
        <strain evidence="2">VKM Ac-1246</strain>
    </source>
</reference>
<organism evidence="2 3">
    <name type="scientific">Nocardioides luteus</name>
    <dbReference type="NCBI Taxonomy" id="1844"/>
    <lineage>
        <taxon>Bacteria</taxon>
        <taxon>Bacillati</taxon>
        <taxon>Actinomycetota</taxon>
        <taxon>Actinomycetes</taxon>
        <taxon>Propionibacteriales</taxon>
        <taxon>Nocardioidaceae</taxon>
        <taxon>Nocardioides</taxon>
    </lineage>
</organism>
<gene>
    <name evidence="2" type="ORF">GCM10017579_02200</name>
</gene>
<dbReference type="Proteomes" id="UP001142292">
    <property type="component" value="Unassembled WGS sequence"/>
</dbReference>
<feature type="region of interest" description="Disordered" evidence="1">
    <location>
        <begin position="44"/>
        <end position="67"/>
    </location>
</feature>
<reference evidence="2" key="2">
    <citation type="submission" date="2023-01" db="EMBL/GenBank/DDBJ databases">
        <authorList>
            <person name="Sun Q."/>
            <person name="Evtushenko L."/>
        </authorList>
    </citation>
    <scope>NUCLEOTIDE SEQUENCE</scope>
    <source>
        <strain evidence="2">VKM Ac-1246</strain>
    </source>
</reference>
<evidence type="ECO:0000313" key="2">
    <source>
        <dbReference type="EMBL" id="GLJ66184.1"/>
    </source>
</evidence>
<feature type="region of interest" description="Disordered" evidence="1">
    <location>
        <begin position="1"/>
        <end position="32"/>
    </location>
</feature>